<dbReference type="Proteomes" id="UP000700596">
    <property type="component" value="Unassembled WGS sequence"/>
</dbReference>
<organism evidence="2 3">
    <name type="scientific">Dendryphion nanum</name>
    <dbReference type="NCBI Taxonomy" id="256645"/>
    <lineage>
        <taxon>Eukaryota</taxon>
        <taxon>Fungi</taxon>
        <taxon>Dikarya</taxon>
        <taxon>Ascomycota</taxon>
        <taxon>Pezizomycotina</taxon>
        <taxon>Dothideomycetes</taxon>
        <taxon>Pleosporomycetidae</taxon>
        <taxon>Pleosporales</taxon>
        <taxon>Torulaceae</taxon>
        <taxon>Dendryphion</taxon>
    </lineage>
</organism>
<feature type="region of interest" description="Disordered" evidence="1">
    <location>
        <begin position="18"/>
        <end position="45"/>
    </location>
</feature>
<evidence type="ECO:0000313" key="2">
    <source>
        <dbReference type="EMBL" id="KAH7123759.1"/>
    </source>
</evidence>
<comment type="caution">
    <text evidence="2">The sequence shown here is derived from an EMBL/GenBank/DDBJ whole genome shotgun (WGS) entry which is preliminary data.</text>
</comment>
<dbReference type="AlphaFoldDB" id="A0A9P9DQ73"/>
<evidence type="ECO:0000313" key="3">
    <source>
        <dbReference type="Proteomes" id="UP000700596"/>
    </source>
</evidence>
<sequence length="134" mass="14784">MGMVMACACAWHGGYPRTAGGRSGTAGRRGPNATVPGPRRGERDKRVINRGRRFSKVCAHCSQRSAHMLGQKGFGSMRDMSGMSDAHPRLKQCSIVSMMLHEQKAFTKVPFPDSVSKRWVQGRADQARGVRKRI</sequence>
<name>A0A9P9DQ73_9PLEO</name>
<accession>A0A9P9DQ73</accession>
<evidence type="ECO:0000256" key="1">
    <source>
        <dbReference type="SAM" id="MobiDB-lite"/>
    </source>
</evidence>
<feature type="compositionally biased region" description="Low complexity" evidence="1">
    <location>
        <begin position="18"/>
        <end position="30"/>
    </location>
</feature>
<proteinExistence type="predicted"/>
<reference evidence="2" key="1">
    <citation type="journal article" date="2021" name="Nat. Commun.">
        <title>Genetic determinants of endophytism in the Arabidopsis root mycobiome.</title>
        <authorList>
            <person name="Mesny F."/>
            <person name="Miyauchi S."/>
            <person name="Thiergart T."/>
            <person name="Pickel B."/>
            <person name="Atanasova L."/>
            <person name="Karlsson M."/>
            <person name="Huettel B."/>
            <person name="Barry K.W."/>
            <person name="Haridas S."/>
            <person name="Chen C."/>
            <person name="Bauer D."/>
            <person name="Andreopoulos W."/>
            <person name="Pangilinan J."/>
            <person name="LaButti K."/>
            <person name="Riley R."/>
            <person name="Lipzen A."/>
            <person name="Clum A."/>
            <person name="Drula E."/>
            <person name="Henrissat B."/>
            <person name="Kohler A."/>
            <person name="Grigoriev I.V."/>
            <person name="Martin F.M."/>
            <person name="Hacquard S."/>
        </authorList>
    </citation>
    <scope>NUCLEOTIDE SEQUENCE</scope>
    <source>
        <strain evidence="2">MPI-CAGE-CH-0243</strain>
    </source>
</reference>
<protein>
    <submittedName>
        <fullName evidence="2">Uncharacterized protein</fullName>
    </submittedName>
</protein>
<dbReference type="EMBL" id="JAGMWT010000008">
    <property type="protein sequence ID" value="KAH7123759.1"/>
    <property type="molecule type" value="Genomic_DNA"/>
</dbReference>
<keyword evidence="3" id="KW-1185">Reference proteome</keyword>
<gene>
    <name evidence="2" type="ORF">B0J11DRAFT_506811</name>
</gene>